<name>A0ABM5P471_DEHRP</name>
<keyword evidence="1" id="KW-1133">Transmembrane helix</keyword>
<feature type="transmembrane region" description="Helical" evidence="1">
    <location>
        <begin position="200"/>
        <end position="223"/>
    </location>
</feature>
<feature type="transmembrane region" description="Helical" evidence="1">
    <location>
        <begin position="229"/>
        <end position="249"/>
    </location>
</feature>
<evidence type="ECO:0000313" key="4">
    <source>
        <dbReference type="Proteomes" id="UP000018934"/>
    </source>
</evidence>
<sequence length="276" mass="31004">MSMRDKFYDQFKPVHRVIGIVLIPIILDLANYLLYEKIFRTEYLPAHKLLNLKIGLVSAPPSVRSILEDFPSPLFQANNGSVSGIVNQLTLFNILLLLSATLILSFLHSGYLGVLAESGRRPMGWKDFFVLGNQFWLRFLVLQVLGLWPLILMLINPELVFLGLINVVFVYVQYAIVVDEGSIKENFQRGIGFLLQNLKLTLIMAIYFGLIFSFLGIFIHVLAGLGRTGIIIAIVLIAYLGAVANKTVLEIYREKSQGEQMNPEIENMGGLDSDDL</sequence>
<proteinExistence type="predicted"/>
<dbReference type="PROSITE" id="PS50056">
    <property type="entry name" value="TYR_PHOSPHATASE_2"/>
    <property type="match status" value="1"/>
</dbReference>
<dbReference type="Proteomes" id="UP000018934">
    <property type="component" value="Chromosome"/>
</dbReference>
<dbReference type="SUPFAM" id="SSF52799">
    <property type="entry name" value="(Phosphotyrosine protein) phosphatases II"/>
    <property type="match status" value="1"/>
</dbReference>
<dbReference type="EMBL" id="CP007033">
    <property type="protein sequence ID" value="AHF09324.1"/>
    <property type="molecule type" value="Genomic_DNA"/>
</dbReference>
<keyword evidence="1" id="KW-0812">Transmembrane</keyword>
<gene>
    <name evidence="3" type="ORF">DEHRE_03840</name>
</gene>
<feature type="transmembrane region" description="Helical" evidence="1">
    <location>
        <begin position="14"/>
        <end position="35"/>
    </location>
</feature>
<keyword evidence="4" id="KW-1185">Reference proteome</keyword>
<feature type="transmembrane region" description="Helical" evidence="1">
    <location>
        <begin position="161"/>
        <end position="179"/>
    </location>
</feature>
<evidence type="ECO:0000256" key="1">
    <source>
        <dbReference type="SAM" id="Phobius"/>
    </source>
</evidence>
<accession>A0ABM5P471</accession>
<feature type="domain" description="Tyrosine specific protein phosphatases" evidence="2">
    <location>
        <begin position="217"/>
        <end position="267"/>
    </location>
</feature>
<dbReference type="RefSeq" id="WP_019226207.1">
    <property type="nucleotide sequence ID" value="NZ_CP007033.1"/>
</dbReference>
<evidence type="ECO:0000259" key="2">
    <source>
        <dbReference type="PROSITE" id="PS50056"/>
    </source>
</evidence>
<evidence type="ECO:0000313" key="3">
    <source>
        <dbReference type="EMBL" id="AHF09324.1"/>
    </source>
</evidence>
<dbReference type="InterPro" id="IPR029021">
    <property type="entry name" value="Prot-tyrosine_phosphatase-like"/>
</dbReference>
<reference evidence="3 4" key="1">
    <citation type="journal article" date="2013" name="Stand. Genomic Sci.">
        <title>Complete genome sequence of Dehalobacter restrictus PER-K23(T.).</title>
        <authorList>
            <person name="Kruse T."/>
            <person name="Maillard J."/>
            <person name="Goodwin L."/>
            <person name="Woyke T."/>
            <person name="Teshima H."/>
            <person name="Bruce D."/>
            <person name="Detter C."/>
            <person name="Tapia R."/>
            <person name="Han C."/>
            <person name="Huntemann M."/>
            <person name="Wei C.L."/>
            <person name="Han J."/>
            <person name="Chen A."/>
            <person name="Kyrpides N."/>
            <person name="Szeto E."/>
            <person name="Markowitz V."/>
            <person name="Ivanova N."/>
            <person name="Pagani I."/>
            <person name="Pati A."/>
            <person name="Pitluck S."/>
            <person name="Nolan M."/>
            <person name="Holliger C."/>
            <person name="Smidt H."/>
        </authorList>
    </citation>
    <scope>NUCLEOTIDE SEQUENCE [LARGE SCALE GENOMIC DNA]</scope>
    <source>
        <strain evidence="4">DSM 9455</strain>
    </source>
</reference>
<dbReference type="InterPro" id="IPR000387">
    <property type="entry name" value="Tyr_Pase_dom"/>
</dbReference>
<organism evidence="3 4">
    <name type="scientific">Dehalobacter restrictus (strain DSM 9455 / PER-K23)</name>
    <dbReference type="NCBI Taxonomy" id="871738"/>
    <lineage>
        <taxon>Bacteria</taxon>
        <taxon>Bacillati</taxon>
        <taxon>Bacillota</taxon>
        <taxon>Clostridia</taxon>
        <taxon>Eubacteriales</taxon>
        <taxon>Desulfitobacteriaceae</taxon>
        <taxon>Dehalobacter</taxon>
    </lineage>
</organism>
<protein>
    <recommendedName>
        <fullName evidence="2">Tyrosine specific protein phosphatases domain-containing protein</fullName>
    </recommendedName>
</protein>
<feature type="transmembrane region" description="Helical" evidence="1">
    <location>
        <begin position="91"/>
        <end position="114"/>
    </location>
</feature>
<keyword evidence="1" id="KW-0472">Membrane</keyword>
<feature type="transmembrane region" description="Helical" evidence="1">
    <location>
        <begin position="135"/>
        <end position="155"/>
    </location>
</feature>